<gene>
    <name evidence="8" type="ORF">B0H17DRAFT_1210325</name>
</gene>
<feature type="region of interest" description="Disordered" evidence="7">
    <location>
        <begin position="1"/>
        <end position="64"/>
    </location>
</feature>
<dbReference type="GO" id="GO:0001664">
    <property type="term" value="F:G protein-coupled receptor binding"/>
    <property type="evidence" value="ECO:0007669"/>
    <property type="project" value="TreeGrafter"/>
</dbReference>
<dbReference type="Gene3D" id="3.40.50.300">
    <property type="entry name" value="P-loop containing nucleotide triphosphate hydrolases"/>
    <property type="match status" value="2"/>
</dbReference>
<comment type="caution">
    <text evidence="8">The sequence shown here is derived from an EMBL/GenBank/DDBJ whole genome shotgun (WGS) entry which is preliminary data.</text>
</comment>
<evidence type="ECO:0000256" key="5">
    <source>
        <dbReference type="PIRSR" id="PIRSR601019-1"/>
    </source>
</evidence>
<reference evidence="8" key="1">
    <citation type="submission" date="2023-03" db="EMBL/GenBank/DDBJ databases">
        <title>Massive genome expansion in bonnet fungi (Mycena s.s.) driven by repeated elements and novel gene families across ecological guilds.</title>
        <authorList>
            <consortium name="Lawrence Berkeley National Laboratory"/>
            <person name="Harder C.B."/>
            <person name="Miyauchi S."/>
            <person name="Viragh M."/>
            <person name="Kuo A."/>
            <person name="Thoen E."/>
            <person name="Andreopoulos B."/>
            <person name="Lu D."/>
            <person name="Skrede I."/>
            <person name="Drula E."/>
            <person name="Henrissat B."/>
            <person name="Morin E."/>
            <person name="Kohler A."/>
            <person name="Barry K."/>
            <person name="LaButti K."/>
            <person name="Morin E."/>
            <person name="Salamov A."/>
            <person name="Lipzen A."/>
            <person name="Mereny Z."/>
            <person name="Hegedus B."/>
            <person name="Baldrian P."/>
            <person name="Stursova M."/>
            <person name="Weitz H."/>
            <person name="Taylor A."/>
            <person name="Grigoriev I.V."/>
            <person name="Nagy L.G."/>
            <person name="Martin F."/>
            <person name="Kauserud H."/>
        </authorList>
    </citation>
    <scope>NUCLEOTIDE SEQUENCE</scope>
    <source>
        <strain evidence="8">CBHHK067</strain>
    </source>
</reference>
<evidence type="ECO:0000313" key="9">
    <source>
        <dbReference type="Proteomes" id="UP001221757"/>
    </source>
</evidence>
<evidence type="ECO:0000256" key="3">
    <source>
        <dbReference type="ARBA" id="ARBA00023134"/>
    </source>
</evidence>
<dbReference type="AlphaFoldDB" id="A0AAD7CWG0"/>
<dbReference type="GO" id="GO:0005737">
    <property type="term" value="C:cytoplasm"/>
    <property type="evidence" value="ECO:0007669"/>
    <property type="project" value="TreeGrafter"/>
</dbReference>
<keyword evidence="6" id="KW-0460">Magnesium</keyword>
<keyword evidence="9" id="KW-1185">Reference proteome</keyword>
<evidence type="ECO:0000256" key="7">
    <source>
        <dbReference type="SAM" id="MobiDB-lite"/>
    </source>
</evidence>
<evidence type="ECO:0000256" key="6">
    <source>
        <dbReference type="PIRSR" id="PIRSR601019-2"/>
    </source>
</evidence>
<dbReference type="InterPro" id="IPR011025">
    <property type="entry name" value="GproteinA_insert"/>
</dbReference>
<dbReference type="EMBL" id="JARKIE010000203">
    <property type="protein sequence ID" value="KAJ7667247.1"/>
    <property type="molecule type" value="Genomic_DNA"/>
</dbReference>
<dbReference type="PRINTS" id="PR00318">
    <property type="entry name" value="GPROTEINA"/>
</dbReference>
<sequence length="503" mass="56935">MPSRTRTHNHQLSDPFAAVLQPPPDETPAALQARVEQEQEQKRVSDQIDDELRKERTERKKRSRREVKVLLLGQSESGKSTVLKNFRLKYAPMQWKAELRSWRAVIQLNLIQNVLTLLDLMQDRLAQPDGPRPGSSGGPSSYSPPSYGRTSMDSTISEITLASSRSTLNVVLTQKHRLLNMRLSPLREVETDLRRRLGAVDPEFTFANGEDGAMNGVPGERRKSAREFGVRGWIGALGFPTSGAARNSDEPMPVDKATEILATLRDEIISLWEDSEIRELLRAKCLRIEDRPGFFLSDTARIANRTYVPSDNDVVRARLRTLGVQEWRITLEHNESFGSEWVIYDVGGSRSMRHAWLPYFDAVNAIIFLAPISCFDERLAEDPSVNRLEDTLLLWKAIVSSKVLGKTTLIVFLNKCDLLKRKLQSGIQVNKHMLSFGTRENEVGVVVKYLKDKFKDILRSDASQPRTTYLYATSVTDTKATAATLNIVRDGIIREHLKHAEFV</sequence>
<name>A0AAD7CWG0_MYCRO</name>
<keyword evidence="1 6" id="KW-0479">Metal-binding</keyword>
<organism evidence="8 9">
    <name type="scientific">Mycena rosella</name>
    <name type="common">Pink bonnet</name>
    <name type="synonym">Agaricus rosellus</name>
    <dbReference type="NCBI Taxonomy" id="1033263"/>
    <lineage>
        <taxon>Eukaryota</taxon>
        <taxon>Fungi</taxon>
        <taxon>Dikarya</taxon>
        <taxon>Basidiomycota</taxon>
        <taxon>Agaricomycotina</taxon>
        <taxon>Agaricomycetes</taxon>
        <taxon>Agaricomycetidae</taxon>
        <taxon>Agaricales</taxon>
        <taxon>Marasmiineae</taxon>
        <taxon>Mycenaceae</taxon>
        <taxon>Mycena</taxon>
    </lineage>
</organism>
<evidence type="ECO:0000256" key="4">
    <source>
        <dbReference type="ARBA" id="ARBA00023224"/>
    </source>
</evidence>
<feature type="compositionally biased region" description="Basic and acidic residues" evidence="7">
    <location>
        <begin position="35"/>
        <end position="58"/>
    </location>
</feature>
<dbReference type="GO" id="GO:0031683">
    <property type="term" value="F:G-protein beta/gamma-subunit complex binding"/>
    <property type="evidence" value="ECO:0007669"/>
    <property type="project" value="InterPro"/>
</dbReference>
<dbReference type="SUPFAM" id="SSF52540">
    <property type="entry name" value="P-loop containing nucleoside triphosphate hydrolases"/>
    <property type="match status" value="1"/>
</dbReference>
<dbReference type="PANTHER" id="PTHR10218:SF360">
    <property type="entry name" value="GUANINE NUCLEOTIDE-BINDING PROTEIN SUBUNIT ALPHA HOMOLOG"/>
    <property type="match status" value="1"/>
</dbReference>
<dbReference type="PROSITE" id="PS51882">
    <property type="entry name" value="G_ALPHA"/>
    <property type="match status" value="1"/>
</dbReference>
<dbReference type="InterPro" id="IPR001019">
    <property type="entry name" value="Gprotein_alpha_su"/>
</dbReference>
<keyword evidence="4" id="KW-0807">Transducer</keyword>
<feature type="binding site" evidence="6">
    <location>
        <position position="321"/>
    </location>
    <ligand>
        <name>Mg(2+)</name>
        <dbReference type="ChEBI" id="CHEBI:18420"/>
    </ligand>
</feature>
<protein>
    <submittedName>
        <fullName evidence="8">Guanine nucleotide binding protein, alpha subunit</fullName>
    </submittedName>
</protein>
<dbReference type="SUPFAM" id="SSF47895">
    <property type="entry name" value="Transducin (alpha subunit), insertion domain"/>
    <property type="match status" value="1"/>
</dbReference>
<dbReference type="FunFam" id="3.40.50.300:FF:000692">
    <property type="entry name" value="Guanine nucleotide-binding protein subunit alpha"/>
    <property type="match status" value="1"/>
</dbReference>
<dbReference type="GO" id="GO:0005525">
    <property type="term" value="F:GTP binding"/>
    <property type="evidence" value="ECO:0007669"/>
    <property type="project" value="UniProtKB-KW"/>
</dbReference>
<dbReference type="InterPro" id="IPR027417">
    <property type="entry name" value="P-loop_NTPase"/>
</dbReference>
<dbReference type="GO" id="GO:0007188">
    <property type="term" value="P:adenylate cyclase-modulating G protein-coupled receptor signaling pathway"/>
    <property type="evidence" value="ECO:0007669"/>
    <property type="project" value="TreeGrafter"/>
</dbReference>
<evidence type="ECO:0000313" key="8">
    <source>
        <dbReference type="EMBL" id="KAJ7667247.1"/>
    </source>
</evidence>
<accession>A0AAD7CWG0</accession>
<dbReference type="PANTHER" id="PTHR10218">
    <property type="entry name" value="GTP-BINDING PROTEIN ALPHA SUBUNIT"/>
    <property type="match status" value="1"/>
</dbReference>
<proteinExistence type="predicted"/>
<keyword evidence="2 5" id="KW-0547">Nucleotide-binding</keyword>
<dbReference type="Proteomes" id="UP001221757">
    <property type="component" value="Unassembled WGS sequence"/>
</dbReference>
<dbReference type="GO" id="GO:0003924">
    <property type="term" value="F:GTPase activity"/>
    <property type="evidence" value="ECO:0007669"/>
    <property type="project" value="InterPro"/>
</dbReference>
<evidence type="ECO:0000256" key="2">
    <source>
        <dbReference type="ARBA" id="ARBA00022741"/>
    </source>
</evidence>
<keyword evidence="3 5" id="KW-0342">GTP-binding</keyword>
<dbReference type="SMART" id="SM00275">
    <property type="entry name" value="G_alpha"/>
    <property type="match status" value="1"/>
</dbReference>
<evidence type="ECO:0000256" key="1">
    <source>
        <dbReference type="ARBA" id="ARBA00022723"/>
    </source>
</evidence>
<dbReference type="GO" id="GO:0005834">
    <property type="term" value="C:heterotrimeric G-protein complex"/>
    <property type="evidence" value="ECO:0007669"/>
    <property type="project" value="TreeGrafter"/>
</dbReference>
<feature type="compositionally biased region" description="Low complexity" evidence="7">
    <location>
        <begin position="132"/>
        <end position="149"/>
    </location>
</feature>
<feature type="region of interest" description="Disordered" evidence="7">
    <location>
        <begin position="126"/>
        <end position="150"/>
    </location>
</feature>
<feature type="binding site" evidence="5">
    <location>
        <begin position="414"/>
        <end position="417"/>
    </location>
    <ligand>
        <name>GTP</name>
        <dbReference type="ChEBI" id="CHEBI:37565"/>
    </ligand>
</feature>
<dbReference type="GO" id="GO:0046872">
    <property type="term" value="F:metal ion binding"/>
    <property type="evidence" value="ECO:0007669"/>
    <property type="project" value="UniProtKB-KW"/>
</dbReference>
<dbReference type="Pfam" id="PF00503">
    <property type="entry name" value="G-alpha"/>
    <property type="match status" value="1"/>
</dbReference>